<accession>A0A1T4KUR0</accession>
<dbReference type="STRING" id="64969.SAMN02745127_00233"/>
<keyword evidence="1" id="KW-0472">Membrane</keyword>
<keyword evidence="4" id="KW-1185">Reference proteome</keyword>
<dbReference type="InterPro" id="IPR011836">
    <property type="entry name" value="YhdP"/>
</dbReference>
<feature type="domain" description="YhdP central" evidence="2">
    <location>
        <begin position="1"/>
        <end position="1321"/>
    </location>
</feature>
<dbReference type="PANTHER" id="PTHR38690:SF1">
    <property type="entry name" value="PROTEASE"/>
    <property type="match status" value="1"/>
</dbReference>
<dbReference type="OrthoDB" id="9762238at2"/>
<dbReference type="Proteomes" id="UP000191418">
    <property type="component" value="Unassembled WGS sequence"/>
</dbReference>
<evidence type="ECO:0000259" key="2">
    <source>
        <dbReference type="Pfam" id="PF13116"/>
    </source>
</evidence>
<dbReference type="RefSeq" id="WP_078743841.1">
    <property type="nucleotide sequence ID" value="NZ_FUXG01000001.1"/>
</dbReference>
<feature type="transmembrane region" description="Helical" evidence="1">
    <location>
        <begin position="12"/>
        <end position="34"/>
    </location>
</feature>
<comment type="caution">
    <text evidence="3">The sequence shown here is derived from an EMBL/GenBank/DDBJ whole genome shotgun (WGS) entry which is preliminary data.</text>
</comment>
<gene>
    <name evidence="3" type="ORF">BTE48_11475</name>
</gene>
<dbReference type="EMBL" id="MTSM01000015">
    <property type="protein sequence ID" value="OPX54955.1"/>
    <property type="molecule type" value="Genomic_DNA"/>
</dbReference>
<evidence type="ECO:0000313" key="4">
    <source>
        <dbReference type="Proteomes" id="UP000191418"/>
    </source>
</evidence>
<name>A0A1T4KUR0_9GAMM</name>
<dbReference type="InterPro" id="IPR025263">
    <property type="entry name" value="YhdP_central"/>
</dbReference>
<keyword evidence="1" id="KW-1133">Transmembrane helix</keyword>
<dbReference type="PANTHER" id="PTHR38690">
    <property type="entry name" value="PROTEASE-RELATED"/>
    <property type="match status" value="1"/>
</dbReference>
<proteinExistence type="predicted"/>
<organism evidence="3 4">
    <name type="scientific">Oceanospirillum multiglobuliferum</name>
    <dbReference type="NCBI Taxonomy" id="64969"/>
    <lineage>
        <taxon>Bacteria</taxon>
        <taxon>Pseudomonadati</taxon>
        <taxon>Pseudomonadota</taxon>
        <taxon>Gammaproteobacteria</taxon>
        <taxon>Oceanospirillales</taxon>
        <taxon>Oceanospirillaceae</taxon>
        <taxon>Oceanospirillum</taxon>
    </lineage>
</organism>
<dbReference type="Pfam" id="PF13116">
    <property type="entry name" value="YhdP"/>
    <property type="match status" value="1"/>
</dbReference>
<protein>
    <recommendedName>
        <fullName evidence="2">YhdP central domain-containing protein</fullName>
    </recommendedName>
</protein>
<evidence type="ECO:0000256" key="1">
    <source>
        <dbReference type="SAM" id="Phobius"/>
    </source>
</evidence>
<keyword evidence="1" id="KW-0812">Transmembrane</keyword>
<reference evidence="3 4" key="1">
    <citation type="submission" date="2017-01" db="EMBL/GenBank/DDBJ databases">
        <title>Genome Sequencing of a Marine Spirillum, Oceanospirillum multiglobuliferum ATCC 33336, from Japan.</title>
        <authorList>
            <person name="Carney J.G."/>
            <person name="Trachtenberg A.M."/>
            <person name="Rheaume B.A."/>
            <person name="Linnane J.D."/>
            <person name="Pitts N.L."/>
            <person name="Mykles D.L."/>
            <person name="Maclea K.S."/>
        </authorList>
    </citation>
    <scope>NUCLEOTIDE SEQUENCE [LARGE SCALE GENOMIC DNA]</scope>
    <source>
        <strain evidence="3 4">ATCC 33336</strain>
    </source>
</reference>
<sequence>MTFFRSLFNHSMIWLVLPIVVVLATYVSIGRYFFPLVENYREDLIRMANERLAIVLDVGQLGGQWNRFDPFLQFDGVKIHSRYQDNETDLPAIEVDSFSLELDSFASFRYQFPVIRQASIQGVTLRLQQQEDLLWALKGWDSNSLKGKIPLQEEAVKETKKSDIPSHVANKQLRKDVEPLAQVLEFLLAQQHLKMEYVWLEFYDRFGRQYRAFSNRMEVFESEGKQRIQGNLQLDTESAQQVAFIMEVSGDPFDQNSVDVQLYLQADNQAWTPWVEKFAHLLPIKLQELNAGMELWSHWQGGRLISLKADLLADSIRFASTGFPTIRFETLNTLLSWERQNDGWQLIADRLSFQLQGQQFPLQQLLVEYSPEQWLAQIGEIDLQAVDQVLRQWPDLPTDGIDALERLKPTGKLQNLTLSSSSEKPLLVQTNLNDVGVSAYYGAPTLQHVNGYVQSTASSGFIQFYSDQFAMGFPLLYSNGWSFNRTQGQVNWDIGEAIRVYGQNLQLNKASSGISGEFDVLLHQQPEKDLFYLNVAVTDVAKEFGLSLIPDLIVDSALVNWLKNGIKTAKVSRGGFIYDGSLDLSSTNPERQTSTQLLLDVYEGELQFLPDWPSVTEVNTRLYVDGTELDAQVSHAHYLGNENVQGQVTLTEDQQGSIVGLNLSGPVVPEWGWQVLTQTPLAKLTPDSLLHWQLSGAPLKLDTQLSFPIDGRDGYGHVEVQAKDNHLLIPELSTPIKKIDAVVRYDIQQGLNIVKGEAEFLAGDTTFDVDTNMDTGVVNIQGQGQALVTAISQWQPMVFSPWLSGTAEYQYQVQLDTISHVQVKSDLKGVVVDLPEPFGKSEAQIKDFNLEMNFASTGNHFEVAYTDQLTAKGLWTTQKSIPSAPSYSVNVWAGVLPQQQPMPQAPLNLTQLFFSQPQLQTEPWVEFIKAEFAKQALTDSITRSNQKSAEQNKHGSINSAEAEHQIQLNLKSDRLSYGDFALNDFLLSSSLKDQDLSAAITSQELQAKFMRSEHNPAIGISVDKLDYQKPSETKPEEQKSAVEDLSILNSLFSAAWPDFDLEVKKLRFNSFSAQALSASYRAQEGSRQLKLHQLQQGKVTHSGTLDWLLHKVTGESAQSSLIYNIAGGDLADMQKAIGSEVMISSQKAAVSTRLHWQGLPSEFKANSLSGNASVELEKGKFEQVKSASALKLISLLNFESLIRRLQLDFSDLKGSGLSYNKVSGKISILNGQGQFVEPLKVDGSSTKFEMKGSLNFVDETLDQELTVTLPVAETLPLAAILAGAPQIGGTIYLVQKVFGNLFDKFTRATYSVKGGWDQPKIELKRVF</sequence>
<evidence type="ECO:0000313" key="3">
    <source>
        <dbReference type="EMBL" id="OPX54955.1"/>
    </source>
</evidence>